<gene>
    <name evidence="1" type="ORF">LOK49_LG04G03073</name>
</gene>
<organism evidence="1 2">
    <name type="scientific">Camellia lanceoleosa</name>
    <dbReference type="NCBI Taxonomy" id="1840588"/>
    <lineage>
        <taxon>Eukaryota</taxon>
        <taxon>Viridiplantae</taxon>
        <taxon>Streptophyta</taxon>
        <taxon>Embryophyta</taxon>
        <taxon>Tracheophyta</taxon>
        <taxon>Spermatophyta</taxon>
        <taxon>Magnoliopsida</taxon>
        <taxon>eudicotyledons</taxon>
        <taxon>Gunneridae</taxon>
        <taxon>Pentapetalae</taxon>
        <taxon>asterids</taxon>
        <taxon>Ericales</taxon>
        <taxon>Theaceae</taxon>
        <taxon>Camellia</taxon>
    </lineage>
</organism>
<name>A0ACC0I1P1_9ERIC</name>
<keyword evidence="2" id="KW-1185">Reference proteome</keyword>
<sequence length="160" mass="17625">MKEMKTKMKMKMKMRDKVEQGLEYNEKVFPSISNEVLKAVVAQFNANQLFTERPSVSALVRESLVHRAKDFNIVLDNVAITHLSCGAEISKAVEQKAEGETKAVKLILDAIAAAGMGLIDLRKIEALREIAVTLAKTPNVAYLPNANNMLLGLNPSMVGR</sequence>
<dbReference type="EMBL" id="CM045759">
    <property type="protein sequence ID" value="KAI8019713.1"/>
    <property type="molecule type" value="Genomic_DNA"/>
</dbReference>
<protein>
    <submittedName>
        <fullName evidence="1">Uncharacterized protein</fullName>
    </submittedName>
</protein>
<reference evidence="1 2" key="1">
    <citation type="journal article" date="2022" name="Plant J.">
        <title>Chromosome-level genome of Camellia lanceoleosa provides a valuable resource for understanding genome evolution and self-incompatibility.</title>
        <authorList>
            <person name="Gong W."/>
            <person name="Xiao S."/>
            <person name="Wang L."/>
            <person name="Liao Z."/>
            <person name="Chang Y."/>
            <person name="Mo W."/>
            <person name="Hu G."/>
            <person name="Li W."/>
            <person name="Zhao G."/>
            <person name="Zhu H."/>
            <person name="Hu X."/>
            <person name="Ji K."/>
            <person name="Xiang X."/>
            <person name="Song Q."/>
            <person name="Yuan D."/>
            <person name="Jin S."/>
            <person name="Zhang L."/>
        </authorList>
    </citation>
    <scope>NUCLEOTIDE SEQUENCE [LARGE SCALE GENOMIC DNA]</scope>
    <source>
        <strain evidence="1">SQ_2022a</strain>
    </source>
</reference>
<evidence type="ECO:0000313" key="2">
    <source>
        <dbReference type="Proteomes" id="UP001060215"/>
    </source>
</evidence>
<proteinExistence type="predicted"/>
<accession>A0ACC0I1P1</accession>
<evidence type="ECO:0000313" key="1">
    <source>
        <dbReference type="EMBL" id="KAI8019713.1"/>
    </source>
</evidence>
<dbReference type="Proteomes" id="UP001060215">
    <property type="component" value="Chromosome 2"/>
</dbReference>
<comment type="caution">
    <text evidence="1">The sequence shown here is derived from an EMBL/GenBank/DDBJ whole genome shotgun (WGS) entry which is preliminary data.</text>
</comment>